<reference evidence="2" key="1">
    <citation type="submission" date="2016-11" db="UniProtKB">
        <authorList>
            <consortium name="WormBaseParasite"/>
        </authorList>
    </citation>
    <scope>IDENTIFICATION</scope>
</reference>
<dbReference type="AlphaFoldDB" id="A0A1I7X6I3"/>
<dbReference type="WBParaSite" id="Hba_13076">
    <property type="protein sequence ID" value="Hba_13076"/>
    <property type="gene ID" value="Hba_13076"/>
</dbReference>
<sequence length="124" mass="14540">MIQDGDGNSYCERCSTNEGRYFYLIQVSIDLKIEQLFHTIILGDLFKAELSDFSASKWVLFFDDAAEKLIGDPADELAKLMRYQPDSLRARESKWTVYDLKEIDFAEFIPYLRDLVEKKGYKFK</sequence>
<proteinExistence type="predicted"/>
<name>A0A1I7X6I3_HETBA</name>
<organism evidence="1 2">
    <name type="scientific">Heterorhabditis bacteriophora</name>
    <name type="common">Entomopathogenic nematode worm</name>
    <dbReference type="NCBI Taxonomy" id="37862"/>
    <lineage>
        <taxon>Eukaryota</taxon>
        <taxon>Metazoa</taxon>
        <taxon>Ecdysozoa</taxon>
        <taxon>Nematoda</taxon>
        <taxon>Chromadorea</taxon>
        <taxon>Rhabditida</taxon>
        <taxon>Rhabditina</taxon>
        <taxon>Rhabditomorpha</taxon>
        <taxon>Strongyloidea</taxon>
        <taxon>Heterorhabditidae</taxon>
        <taxon>Heterorhabditis</taxon>
    </lineage>
</organism>
<dbReference type="InterPro" id="IPR012340">
    <property type="entry name" value="NA-bd_OB-fold"/>
</dbReference>
<dbReference type="SUPFAM" id="SSF50249">
    <property type="entry name" value="Nucleic acid-binding proteins"/>
    <property type="match status" value="1"/>
</dbReference>
<protein>
    <submittedName>
        <fullName evidence="2">Rep_fac-A_C domain-containing protein</fullName>
    </submittedName>
</protein>
<evidence type="ECO:0000313" key="1">
    <source>
        <dbReference type="Proteomes" id="UP000095283"/>
    </source>
</evidence>
<dbReference type="Gene3D" id="2.40.50.140">
    <property type="entry name" value="Nucleic acid-binding proteins"/>
    <property type="match status" value="1"/>
</dbReference>
<keyword evidence="1" id="KW-1185">Reference proteome</keyword>
<dbReference type="Proteomes" id="UP000095283">
    <property type="component" value="Unplaced"/>
</dbReference>
<accession>A0A1I7X6I3</accession>
<evidence type="ECO:0000313" key="2">
    <source>
        <dbReference type="WBParaSite" id="Hba_13076"/>
    </source>
</evidence>